<dbReference type="STRING" id="97359.A0A550C040"/>
<gene>
    <name evidence="3" type="ORF">BD626DRAFT_187528</name>
</gene>
<feature type="domain" description="MaoC-like" evidence="1">
    <location>
        <begin position="176"/>
        <end position="290"/>
    </location>
</feature>
<dbReference type="InterPro" id="IPR002539">
    <property type="entry name" value="MaoC-like_dom"/>
</dbReference>
<dbReference type="Pfam" id="PF22622">
    <property type="entry name" value="MFE-2_hydrat-2_N"/>
    <property type="match status" value="1"/>
</dbReference>
<dbReference type="EMBL" id="VDMD01000038">
    <property type="protein sequence ID" value="TRM58149.1"/>
    <property type="molecule type" value="Genomic_DNA"/>
</dbReference>
<dbReference type="PANTHER" id="PTHR13078">
    <property type="entry name" value="PEROXISOMAL MULTIFUNCTIONAL ENZYME TYPE 2-RELATED"/>
    <property type="match status" value="1"/>
</dbReference>
<reference evidence="3 4" key="1">
    <citation type="journal article" date="2019" name="New Phytol.">
        <title>Comparative genomics reveals unique wood-decay strategies and fruiting body development in the Schizophyllaceae.</title>
        <authorList>
            <person name="Almasi E."/>
            <person name="Sahu N."/>
            <person name="Krizsan K."/>
            <person name="Balint B."/>
            <person name="Kovacs G.M."/>
            <person name="Kiss B."/>
            <person name="Cseklye J."/>
            <person name="Drula E."/>
            <person name="Henrissat B."/>
            <person name="Nagy I."/>
            <person name="Chovatia M."/>
            <person name="Adam C."/>
            <person name="LaButti K."/>
            <person name="Lipzen A."/>
            <person name="Riley R."/>
            <person name="Grigoriev I.V."/>
            <person name="Nagy L.G."/>
        </authorList>
    </citation>
    <scope>NUCLEOTIDE SEQUENCE [LARGE SCALE GENOMIC DNA]</scope>
    <source>
        <strain evidence="3 4">NL-1724</strain>
    </source>
</reference>
<dbReference type="PANTHER" id="PTHR13078:SF57">
    <property type="entry name" value="DEHYDRATASE, PUTATIVE (AFU_ORTHOLOGUE AFUA_5G00640)-RELATED"/>
    <property type="match status" value="1"/>
</dbReference>
<dbReference type="Proteomes" id="UP000320762">
    <property type="component" value="Unassembled WGS sequence"/>
</dbReference>
<evidence type="ECO:0000259" key="1">
    <source>
        <dbReference type="Pfam" id="PF01575"/>
    </source>
</evidence>
<organism evidence="3 4">
    <name type="scientific">Schizophyllum amplum</name>
    <dbReference type="NCBI Taxonomy" id="97359"/>
    <lineage>
        <taxon>Eukaryota</taxon>
        <taxon>Fungi</taxon>
        <taxon>Dikarya</taxon>
        <taxon>Basidiomycota</taxon>
        <taxon>Agaricomycotina</taxon>
        <taxon>Agaricomycetes</taxon>
        <taxon>Agaricomycetidae</taxon>
        <taxon>Agaricales</taxon>
        <taxon>Schizophyllaceae</taxon>
        <taxon>Schizophyllum</taxon>
    </lineage>
</organism>
<dbReference type="Pfam" id="PF01575">
    <property type="entry name" value="MaoC_dehydratas"/>
    <property type="match status" value="1"/>
</dbReference>
<dbReference type="GO" id="GO:0004300">
    <property type="term" value="F:enoyl-CoA hydratase activity"/>
    <property type="evidence" value="ECO:0007669"/>
    <property type="project" value="TreeGrafter"/>
</dbReference>
<accession>A0A550C040</accession>
<dbReference type="GO" id="GO:0005777">
    <property type="term" value="C:peroxisome"/>
    <property type="evidence" value="ECO:0007669"/>
    <property type="project" value="TreeGrafter"/>
</dbReference>
<feature type="domain" description="Peroxisomal multifunctional enzyme type 2-like N-terminal" evidence="2">
    <location>
        <begin position="21"/>
        <end position="154"/>
    </location>
</feature>
<dbReference type="CDD" id="cd03448">
    <property type="entry name" value="HDE_HSD"/>
    <property type="match status" value="1"/>
</dbReference>
<sequence>MSVDLAKVVGHKTDDVPVDWNRRDLLLYAVGIGAKKDDLQLAYELHKDFAPMPTYPVVLSLKGAGQDVNVFADKIKGKPVPGLPDMDPNRVVHGSQSIEILKPLPLESGPGWKWTSRYVAAAENKSGIVLTAENTLVGADGQVYAKLYSSSFNVGAKATGQRFAKAIAGPPQAKPIPQRAPDHVFRDQTTEEQALVYRLSGDYNPLHVDPRIGKAAGFGGVILHGLSTFGFAARAVIATVAPRSPTSPSSGDPRALTLFGVRFTAPVRPGDALETRIWEVEGAGAGSGEVEVVFETVNVTTGKVVLGSGIARVKKTPQAKM</sequence>
<proteinExistence type="predicted"/>
<dbReference type="GO" id="GO:0006635">
    <property type="term" value="P:fatty acid beta-oxidation"/>
    <property type="evidence" value="ECO:0007669"/>
    <property type="project" value="TreeGrafter"/>
</dbReference>
<dbReference type="OrthoDB" id="60204at2759"/>
<evidence type="ECO:0000313" key="4">
    <source>
        <dbReference type="Proteomes" id="UP000320762"/>
    </source>
</evidence>
<dbReference type="SUPFAM" id="SSF54637">
    <property type="entry name" value="Thioesterase/thiol ester dehydrase-isomerase"/>
    <property type="match status" value="2"/>
</dbReference>
<dbReference type="Gene3D" id="3.10.129.10">
    <property type="entry name" value="Hotdog Thioesterase"/>
    <property type="match status" value="1"/>
</dbReference>
<dbReference type="GO" id="GO:0003857">
    <property type="term" value="F:(3S)-3-hydroxyacyl-CoA dehydrogenase (NAD+) activity"/>
    <property type="evidence" value="ECO:0007669"/>
    <property type="project" value="TreeGrafter"/>
</dbReference>
<evidence type="ECO:0000259" key="2">
    <source>
        <dbReference type="Pfam" id="PF22622"/>
    </source>
</evidence>
<dbReference type="InterPro" id="IPR029069">
    <property type="entry name" value="HotDog_dom_sf"/>
</dbReference>
<dbReference type="InterPro" id="IPR054357">
    <property type="entry name" value="MFE-2_N"/>
</dbReference>
<dbReference type="GO" id="GO:0044594">
    <property type="term" value="F:17-beta-hydroxysteroid dehydrogenase (NAD+) activity"/>
    <property type="evidence" value="ECO:0007669"/>
    <property type="project" value="TreeGrafter"/>
</dbReference>
<name>A0A550C040_9AGAR</name>
<evidence type="ECO:0000313" key="3">
    <source>
        <dbReference type="EMBL" id="TRM58149.1"/>
    </source>
</evidence>
<dbReference type="AlphaFoldDB" id="A0A550C040"/>
<protein>
    <submittedName>
        <fullName evidence="3">HotDog domain-containing protein</fullName>
    </submittedName>
</protein>
<keyword evidence="4" id="KW-1185">Reference proteome</keyword>
<comment type="caution">
    <text evidence="3">The sequence shown here is derived from an EMBL/GenBank/DDBJ whole genome shotgun (WGS) entry which is preliminary data.</text>
</comment>